<dbReference type="RefSeq" id="WP_161101757.1">
    <property type="nucleotide sequence ID" value="NZ_JBHLYI010000005.1"/>
</dbReference>
<name>A0A6I4W973_9ACTN</name>
<comment type="similarity">
    <text evidence="1">In the C-terminal section; belongs to the class-I pyridoxal-phosphate-dependent aminotransferase family.</text>
</comment>
<dbReference type="GO" id="GO:0003677">
    <property type="term" value="F:DNA binding"/>
    <property type="evidence" value="ECO:0007669"/>
    <property type="project" value="UniProtKB-KW"/>
</dbReference>
<dbReference type="AlphaFoldDB" id="A0A6I4W973"/>
<dbReference type="InterPro" id="IPR004839">
    <property type="entry name" value="Aminotransferase_I/II_large"/>
</dbReference>
<accession>A0A6I4W973</accession>
<dbReference type="InterPro" id="IPR015421">
    <property type="entry name" value="PyrdxlP-dep_Trfase_major"/>
</dbReference>
<dbReference type="EMBL" id="WUTW01000001">
    <property type="protein sequence ID" value="MXQ63624.1"/>
    <property type="molecule type" value="Genomic_DNA"/>
</dbReference>
<keyword evidence="7" id="KW-0032">Aminotransferase</keyword>
<evidence type="ECO:0000313" key="7">
    <source>
        <dbReference type="EMBL" id="MXQ63624.1"/>
    </source>
</evidence>
<keyword evidence="5" id="KW-0804">Transcription</keyword>
<dbReference type="SUPFAM" id="SSF53383">
    <property type="entry name" value="PLP-dependent transferases"/>
    <property type="match status" value="1"/>
</dbReference>
<dbReference type="PANTHER" id="PTHR46577:SF1">
    <property type="entry name" value="HTH-TYPE TRANSCRIPTIONAL REGULATORY PROTEIN GABR"/>
    <property type="match status" value="1"/>
</dbReference>
<dbReference type="InterPro" id="IPR051446">
    <property type="entry name" value="HTH_trans_reg/aminotransferase"/>
</dbReference>
<dbReference type="SUPFAM" id="SSF46785">
    <property type="entry name" value="Winged helix' DNA-binding domain"/>
    <property type="match status" value="1"/>
</dbReference>
<dbReference type="PROSITE" id="PS50949">
    <property type="entry name" value="HTH_GNTR"/>
    <property type="match status" value="1"/>
</dbReference>
<dbReference type="PANTHER" id="PTHR46577">
    <property type="entry name" value="HTH-TYPE TRANSCRIPTIONAL REGULATORY PROTEIN GABR"/>
    <property type="match status" value="1"/>
</dbReference>
<feature type="domain" description="HTH gntR-type" evidence="6">
    <location>
        <begin position="4"/>
        <end position="70"/>
    </location>
</feature>
<dbReference type="Gene3D" id="3.40.640.10">
    <property type="entry name" value="Type I PLP-dependent aspartate aminotransferase-like (Major domain)"/>
    <property type="match status" value="1"/>
</dbReference>
<evidence type="ECO:0000259" key="6">
    <source>
        <dbReference type="PROSITE" id="PS50949"/>
    </source>
</evidence>
<dbReference type="CDD" id="cd07377">
    <property type="entry name" value="WHTH_GntR"/>
    <property type="match status" value="1"/>
</dbReference>
<dbReference type="InterPro" id="IPR015424">
    <property type="entry name" value="PyrdxlP-dep_Trfase"/>
</dbReference>
<comment type="caution">
    <text evidence="7">The sequence shown here is derived from an EMBL/GenBank/DDBJ whole genome shotgun (WGS) entry which is preliminary data.</text>
</comment>
<dbReference type="Gene3D" id="3.90.1150.10">
    <property type="entry name" value="Aspartate Aminotransferase, domain 1"/>
    <property type="match status" value="1"/>
</dbReference>
<dbReference type="Proteomes" id="UP000431901">
    <property type="component" value="Unassembled WGS sequence"/>
</dbReference>
<keyword evidence="4" id="KW-0238">DNA-binding</keyword>
<dbReference type="InterPro" id="IPR000524">
    <property type="entry name" value="Tscrpt_reg_HTH_GntR"/>
</dbReference>
<dbReference type="InterPro" id="IPR036390">
    <property type="entry name" value="WH_DNA-bd_sf"/>
</dbReference>
<dbReference type="Pfam" id="PF00155">
    <property type="entry name" value="Aminotran_1_2"/>
    <property type="match status" value="1"/>
</dbReference>
<dbReference type="InterPro" id="IPR015422">
    <property type="entry name" value="PyrdxlP-dep_Trfase_small"/>
</dbReference>
<keyword evidence="7" id="KW-0808">Transferase</keyword>
<evidence type="ECO:0000313" key="8">
    <source>
        <dbReference type="Proteomes" id="UP000431901"/>
    </source>
</evidence>
<evidence type="ECO:0000256" key="5">
    <source>
        <dbReference type="ARBA" id="ARBA00023163"/>
    </source>
</evidence>
<organism evidence="7 8">
    <name type="scientific">Actinomadura rayongensis</name>
    <dbReference type="NCBI Taxonomy" id="1429076"/>
    <lineage>
        <taxon>Bacteria</taxon>
        <taxon>Bacillati</taxon>
        <taxon>Actinomycetota</taxon>
        <taxon>Actinomycetes</taxon>
        <taxon>Streptosporangiales</taxon>
        <taxon>Thermomonosporaceae</taxon>
        <taxon>Actinomadura</taxon>
    </lineage>
</organism>
<evidence type="ECO:0000256" key="2">
    <source>
        <dbReference type="ARBA" id="ARBA00022898"/>
    </source>
</evidence>
<keyword evidence="2" id="KW-0663">Pyridoxal phosphate</keyword>
<reference evidence="7 8" key="1">
    <citation type="submission" date="2019-12" db="EMBL/GenBank/DDBJ databases">
        <title>Nocardia macrotermitis sp. nov. and Nocardia aurantia sp. nov., isolated from the gut of the fungus growing-termite Macrotermes natalensis.</title>
        <authorList>
            <person name="Christine B."/>
            <person name="Rene B."/>
        </authorList>
    </citation>
    <scope>NUCLEOTIDE SEQUENCE [LARGE SCALE GENOMIC DNA]</scope>
    <source>
        <strain evidence="7 8">DSM 102126</strain>
    </source>
</reference>
<evidence type="ECO:0000256" key="1">
    <source>
        <dbReference type="ARBA" id="ARBA00005384"/>
    </source>
</evidence>
<keyword evidence="3" id="KW-0805">Transcription regulation</keyword>
<dbReference type="CDD" id="cd00609">
    <property type="entry name" value="AAT_like"/>
    <property type="match status" value="1"/>
</dbReference>
<dbReference type="InterPro" id="IPR036388">
    <property type="entry name" value="WH-like_DNA-bd_sf"/>
</dbReference>
<protein>
    <submittedName>
        <fullName evidence="7">Aminotransferase class I/II-fold pyridoxal phosphate-dependent enzyme</fullName>
    </submittedName>
</protein>
<proteinExistence type="inferred from homology"/>
<dbReference type="Gene3D" id="1.10.10.10">
    <property type="entry name" value="Winged helix-like DNA-binding domain superfamily/Winged helix DNA-binding domain"/>
    <property type="match status" value="1"/>
</dbReference>
<dbReference type="Pfam" id="PF00392">
    <property type="entry name" value="GntR"/>
    <property type="match status" value="1"/>
</dbReference>
<dbReference type="SMART" id="SM00345">
    <property type="entry name" value="HTH_GNTR"/>
    <property type="match status" value="1"/>
</dbReference>
<dbReference type="GO" id="GO:0003700">
    <property type="term" value="F:DNA-binding transcription factor activity"/>
    <property type="evidence" value="ECO:0007669"/>
    <property type="project" value="InterPro"/>
</dbReference>
<keyword evidence="8" id="KW-1185">Reference proteome</keyword>
<evidence type="ECO:0000256" key="3">
    <source>
        <dbReference type="ARBA" id="ARBA00023015"/>
    </source>
</evidence>
<gene>
    <name evidence="7" type="ORF">GQ466_06230</name>
</gene>
<dbReference type="OrthoDB" id="9802328at2"/>
<dbReference type="GO" id="GO:0008483">
    <property type="term" value="F:transaminase activity"/>
    <property type="evidence" value="ECO:0007669"/>
    <property type="project" value="UniProtKB-KW"/>
</dbReference>
<dbReference type="GO" id="GO:0030170">
    <property type="term" value="F:pyridoxal phosphate binding"/>
    <property type="evidence" value="ECO:0007669"/>
    <property type="project" value="InterPro"/>
</dbReference>
<evidence type="ECO:0000256" key="4">
    <source>
        <dbReference type="ARBA" id="ARBA00023125"/>
    </source>
</evidence>
<sequence>MKNDSSGASLAEALRVEIRALRPGARLPSSRALMERHRVSPVTVTRAIGQLAAEGLVVTRPGSGAFVAERPRPRADPPDFGWQAVALGDRTVDASTVRELVSPVPDGMIRLSGGYLHASLQPSRALATAMGRAARRPDAWEAPPPAGLAGLRTWFARATGPDLTPDDVTVTGGGQQSLATVLRALLPPGSPLLVESPTYPGVLALARMIGLQPVPVPVDTDGLRPDLLAEAFGVTGARAVYCQPTLHNPTGAVMPSQRRERVLAVARAAGAFVVEDDYARHFVAEPVPPPLVTADTEGRVVHIASLTKVTAPSVRIAGVIARGPVAERIRSAQLVTDFFPARPLQEAVLELVGAPGWTRHLAAVRTALTARRDALLTAVARELGAAPRRPSGGLHAWVPLPAGTDDRAVAEAAARAGVRVSAGRPYFPAEADGPYARLSWGAAASEAEIAEGVRRLAGVLP</sequence>